<organism evidence="2">
    <name type="scientific">Chlamydomonas leiostraca</name>
    <dbReference type="NCBI Taxonomy" id="1034604"/>
    <lineage>
        <taxon>Eukaryota</taxon>
        <taxon>Viridiplantae</taxon>
        <taxon>Chlorophyta</taxon>
        <taxon>core chlorophytes</taxon>
        <taxon>Chlorophyceae</taxon>
        <taxon>CS clade</taxon>
        <taxon>Chlamydomonadales</taxon>
        <taxon>Chlamydomonadaceae</taxon>
        <taxon>Chlamydomonas</taxon>
    </lineage>
</organism>
<evidence type="ECO:0000313" key="2">
    <source>
        <dbReference type="EMBL" id="CAD8695665.1"/>
    </source>
</evidence>
<evidence type="ECO:0000256" key="1">
    <source>
        <dbReference type="SAM" id="MobiDB-lite"/>
    </source>
</evidence>
<feature type="compositionally biased region" description="Low complexity" evidence="1">
    <location>
        <begin position="78"/>
        <end position="93"/>
    </location>
</feature>
<accession>A0A7S0S448</accession>
<protein>
    <submittedName>
        <fullName evidence="2">Uncharacterized protein</fullName>
    </submittedName>
</protein>
<proteinExistence type="predicted"/>
<reference evidence="2" key="1">
    <citation type="submission" date="2021-01" db="EMBL/GenBank/DDBJ databases">
        <authorList>
            <person name="Corre E."/>
            <person name="Pelletier E."/>
            <person name="Niang G."/>
            <person name="Scheremetjew M."/>
            <person name="Finn R."/>
            <person name="Kale V."/>
            <person name="Holt S."/>
            <person name="Cochrane G."/>
            <person name="Meng A."/>
            <person name="Brown T."/>
            <person name="Cohen L."/>
        </authorList>
    </citation>
    <scope>NUCLEOTIDE SEQUENCE</scope>
    <source>
        <strain evidence="2">SAG 11-49</strain>
    </source>
</reference>
<dbReference type="AlphaFoldDB" id="A0A7S0S448"/>
<sequence length="107" mass="10868">MIRARCVSVRCEASKTPVSQALSRRQALSMTVGLVGILASRPAQAYGGQKQLAAMDAGMENPDYAALMEAVKKRRAEAAAAAAASAPAPAPASGDKSQPAASKPASK</sequence>
<feature type="region of interest" description="Disordered" evidence="1">
    <location>
        <begin position="78"/>
        <end position="107"/>
    </location>
</feature>
<name>A0A7S0S448_9CHLO</name>
<gene>
    <name evidence="2" type="ORF">CLEI1391_LOCUS19851</name>
</gene>
<dbReference type="EMBL" id="HBFB01035346">
    <property type="protein sequence ID" value="CAD8695665.1"/>
    <property type="molecule type" value="Transcribed_RNA"/>
</dbReference>